<comment type="caution">
    <text evidence="9">The sequence shown here is derived from an EMBL/GenBank/DDBJ whole genome shotgun (WGS) entry which is preliminary data.</text>
</comment>
<feature type="region of interest" description="Disordered" evidence="5">
    <location>
        <begin position="163"/>
        <end position="223"/>
    </location>
</feature>
<reference evidence="9 10" key="1">
    <citation type="submission" date="2016-07" db="EMBL/GenBank/DDBJ databases">
        <title>Pervasive Adenine N6-methylation of Active Genes in Fungi.</title>
        <authorList>
            <consortium name="DOE Joint Genome Institute"/>
            <person name="Mondo S.J."/>
            <person name="Dannebaum R.O."/>
            <person name="Kuo R.C."/>
            <person name="Labutti K."/>
            <person name="Haridas S."/>
            <person name="Kuo A."/>
            <person name="Salamov A."/>
            <person name="Ahrendt S.R."/>
            <person name="Lipzen A."/>
            <person name="Sullivan W."/>
            <person name="Andreopoulos W.B."/>
            <person name="Clum A."/>
            <person name="Lindquist E."/>
            <person name="Daum C."/>
            <person name="Ramamoorthy G.K."/>
            <person name="Gryganskyi A."/>
            <person name="Culley D."/>
            <person name="Magnuson J.K."/>
            <person name="James T.Y."/>
            <person name="O'Malley M.A."/>
            <person name="Stajich J.E."/>
            <person name="Spatafora J.W."/>
            <person name="Visel A."/>
            <person name="Grigoriev I.V."/>
        </authorList>
    </citation>
    <scope>NUCLEOTIDE SEQUENCE [LARGE SCALE GENOMIC DNA]</scope>
    <source>
        <strain evidence="9 10">NRRL 2496</strain>
    </source>
</reference>
<feature type="domain" description="RPAP1/MINIYO-like TPR repeats" evidence="8">
    <location>
        <begin position="974"/>
        <end position="1122"/>
    </location>
</feature>
<dbReference type="Proteomes" id="UP000242180">
    <property type="component" value="Unassembled WGS sequence"/>
</dbReference>
<proteinExistence type="inferred from homology"/>
<evidence type="ECO:0000259" key="7">
    <source>
        <dbReference type="Pfam" id="PF08621"/>
    </source>
</evidence>
<feature type="domain" description="RPAP1 C-terminal" evidence="6">
    <location>
        <begin position="319"/>
        <end position="383"/>
    </location>
</feature>
<feature type="compositionally biased region" description="Basic and acidic residues" evidence="5">
    <location>
        <begin position="174"/>
        <end position="183"/>
    </location>
</feature>
<name>A0A1X2H0E3_SYNRA</name>
<dbReference type="Pfam" id="PF25766">
    <property type="entry name" value="TPR_RPAP1"/>
    <property type="match status" value="1"/>
</dbReference>
<dbReference type="EMBL" id="MCGN01000012">
    <property type="protein sequence ID" value="ORY90533.1"/>
    <property type="molecule type" value="Genomic_DNA"/>
</dbReference>
<dbReference type="InterPro" id="IPR013930">
    <property type="entry name" value="RPAP1_N"/>
</dbReference>
<dbReference type="PANTHER" id="PTHR21483">
    <property type="entry name" value="RNA POLYMERASE II-ASSOCIATED PROTEIN 1"/>
    <property type="match status" value="1"/>
</dbReference>
<dbReference type="STRING" id="13706.A0A1X2H0E3"/>
<evidence type="ECO:0000256" key="5">
    <source>
        <dbReference type="SAM" id="MobiDB-lite"/>
    </source>
</evidence>
<comment type="subcellular location">
    <subcellularLocation>
        <location evidence="1">Nucleus</location>
    </subcellularLocation>
</comment>
<keyword evidence="10" id="KW-1185">Reference proteome</keyword>
<dbReference type="Pfam" id="PF08621">
    <property type="entry name" value="RPAP1_N"/>
    <property type="match status" value="1"/>
</dbReference>
<feature type="compositionally biased region" description="Basic and acidic residues" evidence="5">
    <location>
        <begin position="197"/>
        <end position="207"/>
    </location>
</feature>
<gene>
    <name evidence="9" type="ORF">BCR43DRAFT_499450</name>
</gene>
<keyword evidence="3" id="KW-0804">Transcription</keyword>
<evidence type="ECO:0008006" key="11">
    <source>
        <dbReference type="Google" id="ProtNLM"/>
    </source>
</evidence>
<accession>A0A1X2H0E3</accession>
<dbReference type="PANTHER" id="PTHR21483:SF18">
    <property type="entry name" value="RNA POLYMERASE II-ASSOCIATED PROTEIN 1"/>
    <property type="match status" value="1"/>
</dbReference>
<evidence type="ECO:0000313" key="9">
    <source>
        <dbReference type="EMBL" id="ORY90533.1"/>
    </source>
</evidence>
<evidence type="ECO:0000259" key="6">
    <source>
        <dbReference type="Pfam" id="PF08620"/>
    </source>
</evidence>
<evidence type="ECO:0000259" key="8">
    <source>
        <dbReference type="Pfam" id="PF25766"/>
    </source>
</evidence>
<keyword evidence="4" id="KW-0539">Nucleus</keyword>
<evidence type="ECO:0000256" key="4">
    <source>
        <dbReference type="ARBA" id="ARBA00023242"/>
    </source>
</evidence>
<dbReference type="AlphaFoldDB" id="A0A1X2H0E3"/>
<dbReference type="GO" id="GO:0006366">
    <property type="term" value="P:transcription by RNA polymerase II"/>
    <property type="evidence" value="ECO:0007669"/>
    <property type="project" value="InterPro"/>
</dbReference>
<dbReference type="OrthoDB" id="348201at2759"/>
<organism evidence="9 10">
    <name type="scientific">Syncephalastrum racemosum</name>
    <name type="common">Filamentous fungus</name>
    <dbReference type="NCBI Taxonomy" id="13706"/>
    <lineage>
        <taxon>Eukaryota</taxon>
        <taxon>Fungi</taxon>
        <taxon>Fungi incertae sedis</taxon>
        <taxon>Mucoromycota</taxon>
        <taxon>Mucoromycotina</taxon>
        <taxon>Mucoromycetes</taxon>
        <taxon>Mucorales</taxon>
        <taxon>Syncephalastraceae</taxon>
        <taxon>Syncephalastrum</taxon>
    </lineage>
</organism>
<protein>
    <recommendedName>
        <fullName evidence="11">RNA polymerase II-associated protein 1 C-terminal domain-containing protein</fullName>
    </recommendedName>
</protein>
<evidence type="ECO:0000256" key="2">
    <source>
        <dbReference type="ARBA" id="ARBA00009953"/>
    </source>
</evidence>
<feature type="region of interest" description="Disordered" evidence="5">
    <location>
        <begin position="52"/>
        <end position="85"/>
    </location>
</feature>
<dbReference type="Pfam" id="PF08620">
    <property type="entry name" value="RPAP1_C"/>
    <property type="match status" value="1"/>
</dbReference>
<evidence type="ECO:0000313" key="10">
    <source>
        <dbReference type="Proteomes" id="UP000242180"/>
    </source>
</evidence>
<dbReference type="InterPro" id="IPR013929">
    <property type="entry name" value="RPAP1_C"/>
</dbReference>
<dbReference type="InterPro" id="IPR057989">
    <property type="entry name" value="TPR_RPAP1/MINIYO-like"/>
</dbReference>
<evidence type="ECO:0000256" key="3">
    <source>
        <dbReference type="ARBA" id="ARBA00023163"/>
    </source>
</evidence>
<feature type="region of interest" description="Disordered" evidence="5">
    <location>
        <begin position="100"/>
        <end position="140"/>
    </location>
</feature>
<dbReference type="OMA" id="KERIAMK"/>
<evidence type="ECO:0000256" key="1">
    <source>
        <dbReference type="ARBA" id="ARBA00004123"/>
    </source>
</evidence>
<sequence length="1168" mass="129086">MNECAPFLWMAESHCVKFDNPLFFFTTTIMHGRIRPTLGSDDDDLERMQQEFLTGSQRPSAAVKRKGPSLFAQRRQQQQSTEDADAADFAGMPTLETVPAGAQPEAQQEPYLEAEAATAEAEEDDKPQFMADPHGQHTPATKTMLDLSSLLGNVLGAVTENTVDTVAPPTLPTRPERSARSELHAQGFPKPARRSRFKEQQLKKRQPESGSEPVGTEPATLNVEDENMSRLDAMSEQELEEARQEVLSQLSPESISILLNRPKKPAVYSSPSVAARQTAQEQKAAEQAERDKLAWMDTSLQPPPLPEAVDEQDSVYRRVRFDLQGNIMDASVDVPRHKGLHHHGDEPDKAGYTLAELLYLVRSTVASQRAMVLTTLSRILWRAKSATEPVWVDILRIFRRADIAASIYLRSALDDRHLIVLVAAVQALAALVLPQEAFAAPEVLKETYDRCGYAGHLARYVLPRSDKDIKSLGEKFTQAVKSMQGQAEEEKEEQEENDAQLAERDLARGLVKMNLLQRIKYLLSPDSELLAVDGPSVELMVRILAWVAEAGPDVCEDIMRHDLLEPVVAWGLVNKPWPMTEDEPAHHQPSLAALRLLTVLSQSSKATAERVMDSSSACILPLLAVSPETACASLRGHAYALQIETLTLMRVQLCYGLVTPTLPDLQEPMMAWIKASLTQKTEQAWLRGAATWNVLQLCLNAAADPHKTTPAHAVEWHQPAAFLPLAVATVRTSSSFADTHPTTALCSPHDMALAAALGYLATWATYMDRFPPVDDTLTTEQVWQAAMASEPKALAMDQATVRYMELVEAVSKSQQQGALAAEARSKWTGPAMVEAVRRIARNNGQGEDGVLGRIAMGIWLDQVKDRSKRERLWCQGGFELAELESVVGSMHAGAAEKGLAQQLLQLCVLTRLSGDLASVLAPFYAAHDDDPQDSLMFPRNNSTPLNVTAWLMSPVVQAPAATLQAVAEIIQDPATLDHDVAVLCLMQAFLTADFWDPSVRKWLDHWLDVVCVRPMEGSSIEGFEAAWRRTSPAGGNFYPFYQAFVAHYAAESMGHPGFGRLLAYVSRFAGMDCEILLWSDYADVLKTIRVPRDSVAGCSDMSRGSTLLRAYLAAVRGKQVSRETGQDGMYWYALQLLKHNHASNPTLGTEDWLQRDKETADDWQQLSM</sequence>
<dbReference type="InterPro" id="IPR039913">
    <property type="entry name" value="RPAP1/Rba50"/>
</dbReference>
<dbReference type="InParanoid" id="A0A1X2H0E3"/>
<feature type="domain" description="RPAP1 N-terminal" evidence="7">
    <location>
        <begin position="223"/>
        <end position="264"/>
    </location>
</feature>
<comment type="similarity">
    <text evidence="2">Belongs to the RPAP1 family.</text>
</comment>